<dbReference type="EnsemblMetazoa" id="SCAU015897-RA">
    <property type="protein sequence ID" value="SCAU015897-PA"/>
    <property type="gene ID" value="SCAU015897"/>
</dbReference>
<protein>
    <submittedName>
        <fullName evidence="1">Uncharacterized protein</fullName>
    </submittedName>
</protein>
<evidence type="ECO:0000313" key="1">
    <source>
        <dbReference type="EnsemblMetazoa" id="SCAU015897-PA"/>
    </source>
</evidence>
<keyword evidence="2" id="KW-1185">Reference proteome</keyword>
<sequence length="120" mass="13755">MKKSKSSINSRMDYAREHNQFAAFSKVNVESIHKAPRNNEAVPEDICPEIEATSSNQTEFFNCICNRKAQIIECQKCKMLCYGRVSHPCAIHPNVTYLLDLFYCPACICSREYLRAKESP</sequence>
<evidence type="ECO:0000313" key="2">
    <source>
        <dbReference type="Proteomes" id="UP000095300"/>
    </source>
</evidence>
<name>A0A1I8QCN4_STOCA</name>
<accession>A0A1I8QCN4</accession>
<dbReference type="VEuPathDB" id="VectorBase:SCAU015897"/>
<reference evidence="1" key="1">
    <citation type="submission" date="2020-05" db="UniProtKB">
        <authorList>
            <consortium name="EnsemblMetazoa"/>
        </authorList>
    </citation>
    <scope>IDENTIFICATION</scope>
    <source>
        <strain evidence="1">USDA</strain>
    </source>
</reference>
<proteinExistence type="predicted"/>
<organism evidence="1 2">
    <name type="scientific">Stomoxys calcitrans</name>
    <name type="common">Stable fly</name>
    <name type="synonym">Conops calcitrans</name>
    <dbReference type="NCBI Taxonomy" id="35570"/>
    <lineage>
        <taxon>Eukaryota</taxon>
        <taxon>Metazoa</taxon>
        <taxon>Ecdysozoa</taxon>
        <taxon>Arthropoda</taxon>
        <taxon>Hexapoda</taxon>
        <taxon>Insecta</taxon>
        <taxon>Pterygota</taxon>
        <taxon>Neoptera</taxon>
        <taxon>Endopterygota</taxon>
        <taxon>Diptera</taxon>
        <taxon>Brachycera</taxon>
        <taxon>Muscomorpha</taxon>
        <taxon>Muscoidea</taxon>
        <taxon>Muscidae</taxon>
        <taxon>Stomoxys</taxon>
    </lineage>
</organism>
<dbReference type="AlphaFoldDB" id="A0A1I8QCN4"/>
<dbReference type="Proteomes" id="UP000095300">
    <property type="component" value="Unassembled WGS sequence"/>
</dbReference>
<gene>
    <name evidence="1" type="primary">106092507</name>
</gene>